<feature type="domain" description="2Fe-2S ferredoxin-type" evidence="7">
    <location>
        <begin position="3"/>
        <end position="99"/>
    </location>
</feature>
<evidence type="ECO:0000256" key="1">
    <source>
        <dbReference type="ARBA" id="ARBA00010914"/>
    </source>
</evidence>
<dbReference type="InterPro" id="IPR001041">
    <property type="entry name" value="2Fe-2S_ferredoxin-type"/>
</dbReference>
<comment type="caution">
    <text evidence="8">The sequence shown here is derived from an EMBL/GenBank/DDBJ whole genome shotgun (WGS) entry which is preliminary data.</text>
</comment>
<sequence>MAKTVRLEPIAQETSVETNGNLLSVLLNKDLDVLKECGGRGMCATCHIYVQSGMEALTPINRREQRTLEVITSCKPNSRLACQARVVNNGVIVELPPGMYVNSLQDIEALIGRRADQDLLHPITGEVLVEQGKLITRSTMAQLESTASFKVGEFFSQSKDL</sequence>
<comment type="similarity">
    <text evidence="1">Belongs to the adrenodoxin/putidaredoxin family.</text>
</comment>
<dbReference type="RefSeq" id="WP_190694754.1">
    <property type="nucleotide sequence ID" value="NZ_JAMPKX010000009.1"/>
</dbReference>
<dbReference type="InterPro" id="IPR036010">
    <property type="entry name" value="2Fe-2S_ferredoxin-like_sf"/>
</dbReference>
<evidence type="ECO:0000259" key="7">
    <source>
        <dbReference type="PROSITE" id="PS51085"/>
    </source>
</evidence>
<dbReference type="PANTHER" id="PTHR23426">
    <property type="entry name" value="FERREDOXIN/ADRENODOXIN"/>
    <property type="match status" value="1"/>
</dbReference>
<keyword evidence="5" id="KW-0411">Iron-sulfur</keyword>
<gene>
    <name evidence="8" type="ORF">NC992_18905</name>
</gene>
<reference evidence="8 9" key="1">
    <citation type="submission" date="2022-04" db="EMBL/GenBank/DDBJ databases">
        <title>Positive selection, recombination, and allopatry shape intraspecific diversity of widespread and dominant cyanobacteria.</title>
        <authorList>
            <person name="Wei J."/>
            <person name="Shu W."/>
            <person name="Hu C."/>
        </authorList>
    </citation>
    <scope>NUCLEOTIDE SEQUENCE [LARGE SCALE GENOMIC DNA]</scope>
    <source>
        <strain evidence="8 9">DQ-A4</strain>
    </source>
</reference>
<dbReference type="Gene3D" id="3.10.20.30">
    <property type="match status" value="1"/>
</dbReference>
<evidence type="ECO:0000256" key="3">
    <source>
        <dbReference type="ARBA" id="ARBA00022723"/>
    </source>
</evidence>
<accession>A0ABV0K883</accession>
<keyword evidence="4" id="KW-0408">Iron</keyword>
<dbReference type="SUPFAM" id="SSF54292">
    <property type="entry name" value="2Fe-2S ferredoxin-like"/>
    <property type="match status" value="1"/>
</dbReference>
<dbReference type="EMBL" id="JAMPKX010000009">
    <property type="protein sequence ID" value="MEP0948960.1"/>
    <property type="molecule type" value="Genomic_DNA"/>
</dbReference>
<proteinExistence type="inferred from homology"/>
<dbReference type="PROSITE" id="PS51085">
    <property type="entry name" value="2FE2S_FER_2"/>
    <property type="match status" value="1"/>
</dbReference>
<dbReference type="InterPro" id="IPR012675">
    <property type="entry name" value="Beta-grasp_dom_sf"/>
</dbReference>
<dbReference type="Proteomes" id="UP001482513">
    <property type="component" value="Unassembled WGS sequence"/>
</dbReference>
<evidence type="ECO:0000256" key="6">
    <source>
        <dbReference type="ARBA" id="ARBA00034078"/>
    </source>
</evidence>
<dbReference type="InterPro" id="IPR001055">
    <property type="entry name" value="Adrenodoxin-like"/>
</dbReference>
<evidence type="ECO:0000256" key="4">
    <source>
        <dbReference type="ARBA" id="ARBA00023004"/>
    </source>
</evidence>
<evidence type="ECO:0000256" key="5">
    <source>
        <dbReference type="ARBA" id="ARBA00023014"/>
    </source>
</evidence>
<evidence type="ECO:0000256" key="2">
    <source>
        <dbReference type="ARBA" id="ARBA00022714"/>
    </source>
</evidence>
<keyword evidence="2" id="KW-0001">2Fe-2S</keyword>
<evidence type="ECO:0000313" key="8">
    <source>
        <dbReference type="EMBL" id="MEP0948960.1"/>
    </source>
</evidence>
<keyword evidence="3" id="KW-0479">Metal-binding</keyword>
<keyword evidence="9" id="KW-1185">Reference proteome</keyword>
<name>A0ABV0K883_9CYAN</name>
<dbReference type="CDD" id="cd00207">
    <property type="entry name" value="fer2"/>
    <property type="match status" value="1"/>
</dbReference>
<dbReference type="Pfam" id="PF00111">
    <property type="entry name" value="Fer2"/>
    <property type="match status" value="1"/>
</dbReference>
<dbReference type="PANTHER" id="PTHR23426:SF65">
    <property type="entry name" value="FERREDOXIN-2, MITOCHONDRIAL"/>
    <property type="match status" value="1"/>
</dbReference>
<organism evidence="8 9">
    <name type="scientific">Leptolyngbya subtilissima DQ-A4</name>
    <dbReference type="NCBI Taxonomy" id="2933933"/>
    <lineage>
        <taxon>Bacteria</taxon>
        <taxon>Bacillati</taxon>
        <taxon>Cyanobacteriota</taxon>
        <taxon>Cyanophyceae</taxon>
        <taxon>Leptolyngbyales</taxon>
        <taxon>Leptolyngbyaceae</taxon>
        <taxon>Leptolyngbya group</taxon>
        <taxon>Leptolyngbya</taxon>
    </lineage>
</organism>
<evidence type="ECO:0000313" key="9">
    <source>
        <dbReference type="Proteomes" id="UP001482513"/>
    </source>
</evidence>
<comment type="cofactor">
    <cofactor evidence="6">
        <name>[2Fe-2S] cluster</name>
        <dbReference type="ChEBI" id="CHEBI:190135"/>
    </cofactor>
</comment>
<protein>
    <submittedName>
        <fullName evidence="8">2Fe-2S iron-sulfur cluster-binding protein</fullName>
    </submittedName>
</protein>